<dbReference type="Pfam" id="PF00291">
    <property type="entry name" value="PALP"/>
    <property type="match status" value="1"/>
</dbReference>
<dbReference type="InterPro" id="IPR000634">
    <property type="entry name" value="Ser/Thr_deHydtase_PyrdxlP-BS"/>
</dbReference>
<reference evidence="10 11" key="1">
    <citation type="journal article" date="2014" name="BMC Genomics">
        <title>Comparison of environmental and isolate Sulfobacillus genomes reveals diverse carbon, sulfur, nitrogen, and hydrogen metabolisms.</title>
        <authorList>
            <person name="Justice N.B."/>
            <person name="Norman A."/>
            <person name="Brown C.T."/>
            <person name="Singh A."/>
            <person name="Thomas B.C."/>
            <person name="Banfield J.F."/>
        </authorList>
    </citation>
    <scope>NUCLEOTIDE SEQUENCE [LARGE SCALE GENOMIC DNA]</scope>
    <source>
        <strain evidence="10">AMDSBA3</strain>
    </source>
</reference>
<dbReference type="Proteomes" id="UP000241848">
    <property type="component" value="Unassembled WGS sequence"/>
</dbReference>
<accession>A0A2T2WMR4</accession>
<comment type="function">
    <text evidence="7">Catalyzes the anaerobic formation of alpha-ketobutyrate and ammonia from threonine in a two-step reaction. The first step involved a dehydration of threonine and a production of enamine intermediates (aminocrotonate), which tautomerizes to its imine form (iminobutyrate). Both intermediates are unstable and short-lived. The second step is the nonenzymatic hydrolysis of the enamine/imine intermediates to form 2-ketobutyrate and free ammonia. In the low water environment of the cell, the second step is accelerated by RidA.</text>
</comment>
<evidence type="ECO:0000313" key="10">
    <source>
        <dbReference type="EMBL" id="PSR23535.1"/>
    </source>
</evidence>
<comment type="similarity">
    <text evidence="3">Belongs to the serine/threonine dehydratase family.</text>
</comment>
<dbReference type="Gene3D" id="3.40.50.1100">
    <property type="match status" value="2"/>
</dbReference>
<keyword evidence="6" id="KW-0456">Lyase</keyword>
<evidence type="ECO:0000256" key="7">
    <source>
        <dbReference type="ARBA" id="ARBA00025527"/>
    </source>
</evidence>
<dbReference type="GO" id="GO:0006567">
    <property type="term" value="P:L-threonine catabolic process"/>
    <property type="evidence" value="ECO:0007669"/>
    <property type="project" value="TreeGrafter"/>
</dbReference>
<dbReference type="FunFam" id="3.40.50.1100:FF:000005">
    <property type="entry name" value="Threonine dehydratase catabolic"/>
    <property type="match status" value="1"/>
</dbReference>
<evidence type="ECO:0000256" key="6">
    <source>
        <dbReference type="ARBA" id="ARBA00023239"/>
    </source>
</evidence>
<evidence type="ECO:0000256" key="1">
    <source>
        <dbReference type="ARBA" id="ARBA00001274"/>
    </source>
</evidence>
<proteinExistence type="inferred from homology"/>
<dbReference type="SUPFAM" id="SSF53686">
    <property type="entry name" value="Tryptophan synthase beta subunit-like PLP-dependent enzymes"/>
    <property type="match status" value="1"/>
</dbReference>
<evidence type="ECO:0000256" key="5">
    <source>
        <dbReference type="ARBA" id="ARBA00022898"/>
    </source>
</evidence>
<dbReference type="EMBL" id="PXYV01000005">
    <property type="protein sequence ID" value="PSR23535.1"/>
    <property type="molecule type" value="Genomic_DNA"/>
</dbReference>
<feature type="domain" description="Tryptophan synthase beta chain-like PALP" evidence="9">
    <location>
        <begin position="17"/>
        <end position="303"/>
    </location>
</feature>
<dbReference type="PANTHER" id="PTHR48078">
    <property type="entry name" value="THREONINE DEHYDRATASE, MITOCHONDRIAL-RELATED"/>
    <property type="match status" value="1"/>
</dbReference>
<evidence type="ECO:0000313" key="11">
    <source>
        <dbReference type="Proteomes" id="UP000241848"/>
    </source>
</evidence>
<dbReference type="GO" id="GO:0003941">
    <property type="term" value="F:L-serine ammonia-lyase activity"/>
    <property type="evidence" value="ECO:0007669"/>
    <property type="project" value="TreeGrafter"/>
</dbReference>
<evidence type="ECO:0000256" key="2">
    <source>
        <dbReference type="ARBA" id="ARBA00001933"/>
    </source>
</evidence>
<comment type="catalytic activity">
    <reaction evidence="1">
        <text>L-threonine = 2-oxobutanoate + NH4(+)</text>
        <dbReference type="Rhea" id="RHEA:22108"/>
        <dbReference type="ChEBI" id="CHEBI:16763"/>
        <dbReference type="ChEBI" id="CHEBI:28938"/>
        <dbReference type="ChEBI" id="CHEBI:57926"/>
        <dbReference type="EC" id="4.3.1.19"/>
    </reaction>
</comment>
<dbReference type="GO" id="GO:0004794">
    <property type="term" value="F:threonine deaminase activity"/>
    <property type="evidence" value="ECO:0007669"/>
    <property type="project" value="UniProtKB-EC"/>
</dbReference>
<sequence length="320" mass="34712">MDICLQDVLEAAQRLSGQVVRTPLLYSDVLSAYTEAKVWLKPEHWQLTGSFKLRGAYNKMASLTEEERQRGVITASAGNHAQGVALAGRLLAVQPLIVVPIGTPETKLMGISRGGAEVVVHGNFYDEAEAFAYQLAQQTGRVFVHAFEDEEVVAGQGTVGLEMLSDQPDLDLLLVPAGGGGLICGMGVVARAANRMIEVVGVQSEASPAWYEAFAANQIVEVEYSETWAEGLLGGIGRRNFEWAQLVVDRFVLVSENDIKAAMRWALATYHWVLEGSGAVALAYVLRERARLQGRKIGIVLTGGNVDLARLRELMATETD</sequence>
<evidence type="ECO:0000256" key="4">
    <source>
        <dbReference type="ARBA" id="ARBA00012096"/>
    </source>
</evidence>
<gene>
    <name evidence="10" type="ORF">C7B45_03070</name>
</gene>
<dbReference type="GO" id="GO:0006565">
    <property type="term" value="P:L-serine catabolic process"/>
    <property type="evidence" value="ECO:0007669"/>
    <property type="project" value="TreeGrafter"/>
</dbReference>
<dbReference type="CDD" id="cd01562">
    <property type="entry name" value="Thr-dehyd"/>
    <property type="match status" value="1"/>
</dbReference>
<dbReference type="InterPro" id="IPR001926">
    <property type="entry name" value="TrpB-like_PALP"/>
</dbReference>
<dbReference type="InterPro" id="IPR050147">
    <property type="entry name" value="Ser/Thr_Dehydratase"/>
</dbReference>
<protein>
    <recommendedName>
        <fullName evidence="4">threonine ammonia-lyase</fullName>
        <ecNumber evidence="4">4.3.1.19</ecNumber>
    </recommendedName>
    <alternativeName>
        <fullName evidence="8">Threonine deaminase</fullName>
    </alternativeName>
</protein>
<dbReference type="AlphaFoldDB" id="A0A2T2WMR4"/>
<organism evidence="10 11">
    <name type="scientific">Sulfobacillus acidophilus</name>
    <dbReference type="NCBI Taxonomy" id="53633"/>
    <lineage>
        <taxon>Bacteria</taxon>
        <taxon>Bacillati</taxon>
        <taxon>Bacillota</taxon>
        <taxon>Clostridia</taxon>
        <taxon>Eubacteriales</taxon>
        <taxon>Clostridiales Family XVII. Incertae Sedis</taxon>
        <taxon>Sulfobacillus</taxon>
    </lineage>
</organism>
<comment type="caution">
    <text evidence="10">The sequence shown here is derived from an EMBL/GenBank/DDBJ whole genome shotgun (WGS) entry which is preliminary data.</text>
</comment>
<evidence type="ECO:0000256" key="3">
    <source>
        <dbReference type="ARBA" id="ARBA00010869"/>
    </source>
</evidence>
<evidence type="ECO:0000259" key="9">
    <source>
        <dbReference type="Pfam" id="PF00291"/>
    </source>
</evidence>
<dbReference type="GO" id="GO:0030170">
    <property type="term" value="F:pyridoxal phosphate binding"/>
    <property type="evidence" value="ECO:0007669"/>
    <property type="project" value="InterPro"/>
</dbReference>
<keyword evidence="5" id="KW-0663">Pyridoxal phosphate</keyword>
<dbReference type="InterPro" id="IPR036052">
    <property type="entry name" value="TrpB-like_PALP_sf"/>
</dbReference>
<dbReference type="PANTHER" id="PTHR48078:SF6">
    <property type="entry name" value="L-THREONINE DEHYDRATASE CATABOLIC TDCB"/>
    <property type="match status" value="1"/>
</dbReference>
<evidence type="ECO:0000256" key="8">
    <source>
        <dbReference type="ARBA" id="ARBA00031427"/>
    </source>
</evidence>
<name>A0A2T2WMR4_9FIRM</name>
<dbReference type="EC" id="4.3.1.19" evidence="4"/>
<dbReference type="PROSITE" id="PS00165">
    <property type="entry name" value="DEHYDRATASE_SER_THR"/>
    <property type="match status" value="1"/>
</dbReference>
<dbReference type="GO" id="GO:0009097">
    <property type="term" value="P:isoleucine biosynthetic process"/>
    <property type="evidence" value="ECO:0007669"/>
    <property type="project" value="TreeGrafter"/>
</dbReference>
<comment type="cofactor">
    <cofactor evidence="2">
        <name>pyridoxal 5'-phosphate</name>
        <dbReference type="ChEBI" id="CHEBI:597326"/>
    </cofactor>
</comment>